<keyword evidence="1" id="KW-1133">Transmembrane helix</keyword>
<evidence type="ECO:0000313" key="3">
    <source>
        <dbReference type="Proteomes" id="UP000515512"/>
    </source>
</evidence>
<dbReference type="Proteomes" id="UP000515512">
    <property type="component" value="Chromosome"/>
</dbReference>
<dbReference type="AlphaFoldDB" id="A0A7D6VGC3"/>
<feature type="transmembrane region" description="Helical" evidence="1">
    <location>
        <begin position="32"/>
        <end position="55"/>
    </location>
</feature>
<keyword evidence="3" id="KW-1185">Reference proteome</keyword>
<evidence type="ECO:0000256" key="1">
    <source>
        <dbReference type="SAM" id="Phobius"/>
    </source>
</evidence>
<dbReference type="KEGG" id="nhu:H0264_35975"/>
<keyword evidence="1" id="KW-0812">Transmembrane</keyword>
<evidence type="ECO:0000313" key="2">
    <source>
        <dbReference type="EMBL" id="QLY34931.1"/>
    </source>
</evidence>
<sequence>MKDSADVKDSAEVKDRAAQLKSATVSIRVSTIAAVAAVVVLVVVAGAALTAWLSARGDLRDYQARAADEQHAEQVASDYAVGASNIDYRDADAWLARLKAGTSTQLAAKFEATAPKLQELLLPLQWTSTAAPIAATVTQESGGVYTVNVFVNVSSTNAQTSTGGQTTVTYTVTVDRNSDWKITDVGGFALPVK</sequence>
<proteinExistence type="predicted"/>
<reference evidence="2 3" key="1">
    <citation type="submission" date="2020-07" db="EMBL/GenBank/DDBJ databases">
        <authorList>
            <person name="Zhuang K."/>
            <person name="Ran Y."/>
        </authorList>
    </citation>
    <scope>NUCLEOTIDE SEQUENCE [LARGE SCALE GENOMIC DNA]</scope>
    <source>
        <strain evidence="2 3">WCH-YHL-001</strain>
    </source>
</reference>
<gene>
    <name evidence="2" type="ORF">H0264_35975</name>
</gene>
<protein>
    <recommendedName>
        <fullName evidence="4">Mce-associated membrane protein</fullName>
    </recommendedName>
</protein>
<accession>A0A7D6VGC3</accession>
<organism evidence="2 3">
    <name type="scientific">Nocardia huaxiensis</name>
    <dbReference type="NCBI Taxonomy" id="2755382"/>
    <lineage>
        <taxon>Bacteria</taxon>
        <taxon>Bacillati</taxon>
        <taxon>Actinomycetota</taxon>
        <taxon>Actinomycetes</taxon>
        <taxon>Mycobacteriales</taxon>
        <taxon>Nocardiaceae</taxon>
        <taxon>Nocardia</taxon>
    </lineage>
</organism>
<evidence type="ECO:0008006" key="4">
    <source>
        <dbReference type="Google" id="ProtNLM"/>
    </source>
</evidence>
<dbReference type="EMBL" id="CP059399">
    <property type="protein sequence ID" value="QLY34931.1"/>
    <property type="molecule type" value="Genomic_DNA"/>
</dbReference>
<keyword evidence="1" id="KW-0472">Membrane</keyword>
<name>A0A7D6VGC3_9NOCA</name>